<name>A0ACB8HML9_9BRYO</name>
<keyword evidence="2" id="KW-1185">Reference proteome</keyword>
<evidence type="ECO:0000313" key="1">
    <source>
        <dbReference type="EMBL" id="KAH9557478.1"/>
    </source>
</evidence>
<proteinExistence type="predicted"/>
<organism evidence="1 2">
    <name type="scientific">Sphagnum magellanicum</name>
    <dbReference type="NCBI Taxonomy" id="128215"/>
    <lineage>
        <taxon>Eukaryota</taxon>
        <taxon>Viridiplantae</taxon>
        <taxon>Streptophyta</taxon>
        <taxon>Embryophyta</taxon>
        <taxon>Bryophyta</taxon>
        <taxon>Sphagnophytina</taxon>
        <taxon>Sphagnopsida</taxon>
        <taxon>Sphagnales</taxon>
        <taxon>Sphagnaceae</taxon>
        <taxon>Sphagnum</taxon>
    </lineage>
</organism>
<sequence>MVLGISHAQCVVATQRSSQKLFVYSSGHASLGMRLMNNGCSSSSFLGFKAGHNNRLLRKPYRWRPSFAQIRSSIKTVGAAKYRLLLKASASATEGVAAHTADPIAAESTPTSRLTSLQSQDESFHAGGPAAAVYESSTTSVAAAQSSLPLHLRLHQMTPVDQAFFLLGFIACLTTGVLTALLMTAIPTLNAMRRAAISMEKLADVAREELPSTMAAIRLSGMEISDLTLELNDLSQEISDGVRSSARAVQAAEVGIRRMGALAASQTISMLQEQANVPVKVVTPAVLSAAQSTRQAMEFTQRLVVTLITHPRLAALLGQRVAEEKEKEPQPPKVV</sequence>
<accession>A0ACB8HML9</accession>
<dbReference type="Proteomes" id="UP000828922">
    <property type="component" value="Linkage Group LG07"/>
</dbReference>
<gene>
    <name evidence="1" type="ORF">CY35_07G086000</name>
</gene>
<comment type="caution">
    <text evidence="1">The sequence shown here is derived from an EMBL/GenBank/DDBJ whole genome shotgun (WGS) entry which is preliminary data.</text>
</comment>
<reference evidence="2" key="1">
    <citation type="journal article" date="2022" name="New Phytol.">
        <title>Phylogenomic structure and speciation in an emerging model: the Sphagnum magellanicum complex (Bryophyta).</title>
        <authorList>
            <person name="Shaw A.J."/>
            <person name="Piatkowski B."/>
            <person name="Duffy A.M."/>
            <person name="Aguero B."/>
            <person name="Imwattana K."/>
            <person name="Nieto-Lugilde M."/>
            <person name="Healey A."/>
            <person name="Weston D.J."/>
            <person name="Patel M.N."/>
            <person name="Schmutz J."/>
            <person name="Grimwood J."/>
            <person name="Yavitt J.B."/>
            <person name="Hassel K."/>
            <person name="Stenoien H.K."/>
            <person name="Flatberg K.I."/>
            <person name="Bickford C.P."/>
            <person name="Hicks K.A."/>
        </authorList>
    </citation>
    <scope>NUCLEOTIDE SEQUENCE [LARGE SCALE GENOMIC DNA]</scope>
</reference>
<evidence type="ECO:0000313" key="2">
    <source>
        <dbReference type="Proteomes" id="UP000828922"/>
    </source>
</evidence>
<protein>
    <submittedName>
        <fullName evidence="1">Uncharacterized protein</fullName>
    </submittedName>
</protein>
<dbReference type="EMBL" id="CM038913">
    <property type="protein sequence ID" value="KAH9557478.1"/>
    <property type="molecule type" value="Genomic_DNA"/>
</dbReference>